<dbReference type="InterPro" id="IPR042175">
    <property type="entry name" value="Cell/Rod_MreC_2"/>
</dbReference>
<organism evidence="3 4">
    <name type="scientific">Micromonospora echinospora</name>
    <name type="common">Micromonospora purpurea</name>
    <dbReference type="NCBI Taxonomy" id="1877"/>
    <lineage>
        <taxon>Bacteria</taxon>
        <taxon>Bacillati</taxon>
        <taxon>Actinomycetota</taxon>
        <taxon>Actinomycetes</taxon>
        <taxon>Micromonosporales</taxon>
        <taxon>Micromonosporaceae</taxon>
        <taxon>Micromonospora</taxon>
    </lineage>
</organism>
<dbReference type="InParanoid" id="A0A1C4YU88"/>
<reference evidence="4" key="1">
    <citation type="submission" date="2016-06" db="EMBL/GenBank/DDBJ databases">
        <authorList>
            <person name="Varghese N."/>
            <person name="Submissions Spin"/>
        </authorList>
    </citation>
    <scope>NUCLEOTIDE SEQUENCE [LARGE SCALE GENOMIC DNA]</scope>
    <source>
        <strain evidence="4">DSM 43816</strain>
    </source>
</reference>
<dbReference type="InterPro" id="IPR055342">
    <property type="entry name" value="MreC_beta-barrel_core"/>
</dbReference>
<feature type="transmembrane region" description="Helical" evidence="1">
    <location>
        <begin position="41"/>
        <end position="61"/>
    </location>
</feature>
<sequence length="424" mass="44162">MRNTTELRDGLADLAESVVPTEGYEGKIMRQAGRRRGRRRITAGAAAAVCVAVLVTMFRVVGFGPAPQLAAPPPDGPFLGWSPVGDVDAGLVREATSVWDRTNSAGPHTDVRALVAMRHPRLRSTVVVLQGYDKQGDARLAFFTGDSGAADALRMRVDRPVPDPVKTEVISLVSPRLSGAAGEVSNDSAGTYAIALAMPGVTAVRVSSTAVDDEMIQEPDGPASRLIVKRFPIAATAQTTTIAGFIKPKRPFASLTKVFEVPGEDGVDGDARAIPAEVVGRNGHQVIVAFPKDQGVRQGQLAVVAEGLVGRVTTVDATRGEATVDLITSTGFAGQVYTNISNVPGSVRGTGGKLVMEGVPADGEVYQTNRVLMPDPSQRSNQVGAVTIGRASADKAAGATTVELTPTADLANLARLSIMTPSAP</sequence>
<proteinExistence type="predicted"/>
<dbReference type="Proteomes" id="UP000198253">
    <property type="component" value="Chromosome I"/>
</dbReference>
<protein>
    <submittedName>
        <fullName evidence="3">Rod shape-determining protein MreC</fullName>
    </submittedName>
</protein>
<keyword evidence="1" id="KW-0812">Transmembrane</keyword>
<gene>
    <name evidence="3" type="ORF">GA0070618_4337</name>
</gene>
<dbReference type="EMBL" id="LT607413">
    <property type="protein sequence ID" value="SCF23901.1"/>
    <property type="molecule type" value="Genomic_DNA"/>
</dbReference>
<evidence type="ECO:0000313" key="4">
    <source>
        <dbReference type="Proteomes" id="UP000198253"/>
    </source>
</evidence>
<dbReference type="OrthoDB" id="3319110at2"/>
<evidence type="ECO:0000259" key="2">
    <source>
        <dbReference type="Pfam" id="PF04085"/>
    </source>
</evidence>
<dbReference type="Gene3D" id="2.40.10.350">
    <property type="entry name" value="Rod shape-determining protein MreC, domain 2"/>
    <property type="match status" value="1"/>
</dbReference>
<keyword evidence="1" id="KW-1133">Transmembrane helix</keyword>
<dbReference type="RefSeq" id="WP_088983266.1">
    <property type="nucleotide sequence ID" value="NZ_LT607413.1"/>
</dbReference>
<evidence type="ECO:0000256" key="1">
    <source>
        <dbReference type="SAM" id="Phobius"/>
    </source>
</evidence>
<name>A0A1C4YU88_MICEC</name>
<dbReference type="InterPro" id="IPR042177">
    <property type="entry name" value="Cell/Rod_1"/>
</dbReference>
<evidence type="ECO:0000313" key="3">
    <source>
        <dbReference type="EMBL" id="SCF23901.1"/>
    </source>
</evidence>
<dbReference type="Pfam" id="PF04085">
    <property type="entry name" value="MreC"/>
    <property type="match status" value="1"/>
</dbReference>
<feature type="domain" description="Rod shape-determining protein MreC beta-barrel core" evidence="2">
    <location>
        <begin position="284"/>
        <end position="419"/>
    </location>
</feature>
<keyword evidence="1" id="KW-0472">Membrane</keyword>
<dbReference type="AlphaFoldDB" id="A0A1C4YU88"/>
<dbReference type="Gene3D" id="2.40.10.340">
    <property type="entry name" value="Rod shape-determining protein MreC, domain 1"/>
    <property type="match status" value="1"/>
</dbReference>
<keyword evidence="4" id="KW-1185">Reference proteome</keyword>
<accession>A0A1C4YU88</accession>